<dbReference type="GO" id="GO:0005737">
    <property type="term" value="C:cytoplasm"/>
    <property type="evidence" value="ECO:0007669"/>
    <property type="project" value="TreeGrafter"/>
</dbReference>
<dbReference type="SMART" id="SM00310">
    <property type="entry name" value="PTBI"/>
    <property type="match status" value="1"/>
</dbReference>
<dbReference type="GO" id="GO:0007265">
    <property type="term" value="P:Ras protein signal transduction"/>
    <property type="evidence" value="ECO:0007669"/>
    <property type="project" value="TreeGrafter"/>
</dbReference>
<dbReference type="GeneTree" id="ENSGT00940000155980"/>
<keyword evidence="2" id="KW-0597">Phosphoprotein</keyword>
<feature type="region of interest" description="Disordered" evidence="3">
    <location>
        <begin position="492"/>
        <end position="518"/>
    </location>
</feature>
<dbReference type="Gene3D" id="2.30.29.30">
    <property type="entry name" value="Pleckstrin-homology domain (PH domain)/Phosphotyrosine-binding domain (PTB)"/>
    <property type="match status" value="2"/>
</dbReference>
<dbReference type="PANTHER" id="PTHR21258">
    <property type="entry name" value="DOCKING PROTEIN RELATED"/>
    <property type="match status" value="1"/>
</dbReference>
<dbReference type="CDD" id="cd01203">
    <property type="entry name" value="PTB_DOK1_DOK2_DOK3"/>
    <property type="match status" value="1"/>
</dbReference>
<dbReference type="SMART" id="SM01244">
    <property type="entry name" value="IRS"/>
    <property type="match status" value="1"/>
</dbReference>
<sequence>MWRWFDTPLDVESTERREGMLAFCVIPGLKVRSVNPIGSQTGEKWKPVWMSLFPSSSDGVGRLEIQDMGGDHVTGARRHYQPHVDRKLKVVPLSELISVLRLPPNAEACPMENMSAFCVETRLRTMVFAALKEECVDWVEKLCRSALQRSVGSDSSQLQMEENQIYASADEASQFLVTVQKTDAATRCGLKGSYWLQVGREALLLRETQKKNIVREWSYELLRRYGKDKLAFTIEAGRRCDSGPGTFTFETPQAEKIFSSIRATINQKSSTTSLGNPNQEGENVLAAKIQAHSPLPKIPDATGIAAILENKLRIKGKASAASQESAQEDLAGSSESVSVQPAPITLMPLPLVPTYGSRSGGGLGGQSEAVYADPADCIQSVTKAKPSVAVYVDPAGVLPLKPPGTPCTDTLAPPPSDPSDHPDPVYSEVYDKISPVQIERTEIQRNAKIECVASDEPIYSEPMAKIDEVYLQKESKADPFAHLYAHVCRRTPASSSSNTLPTSSSSSTSLSTSMPTDPSLDDVIYENLGII</sequence>
<dbReference type="GO" id="GO:0043410">
    <property type="term" value="P:positive regulation of MAPK cascade"/>
    <property type="evidence" value="ECO:0007669"/>
    <property type="project" value="TreeGrafter"/>
</dbReference>
<feature type="region of interest" description="Disordered" evidence="3">
    <location>
        <begin position="319"/>
        <end position="338"/>
    </location>
</feature>
<evidence type="ECO:0000256" key="3">
    <source>
        <dbReference type="SAM" id="MobiDB-lite"/>
    </source>
</evidence>
<evidence type="ECO:0000313" key="6">
    <source>
        <dbReference type="Proteomes" id="UP000007635"/>
    </source>
</evidence>
<organism evidence="5 6">
    <name type="scientific">Gasterosteus aculeatus aculeatus</name>
    <name type="common">three-spined stickleback</name>
    <dbReference type="NCBI Taxonomy" id="481459"/>
    <lineage>
        <taxon>Eukaryota</taxon>
        <taxon>Metazoa</taxon>
        <taxon>Chordata</taxon>
        <taxon>Craniata</taxon>
        <taxon>Vertebrata</taxon>
        <taxon>Euteleostomi</taxon>
        <taxon>Actinopterygii</taxon>
        <taxon>Neopterygii</taxon>
        <taxon>Teleostei</taxon>
        <taxon>Neoteleostei</taxon>
        <taxon>Acanthomorphata</taxon>
        <taxon>Eupercaria</taxon>
        <taxon>Perciformes</taxon>
        <taxon>Cottioidei</taxon>
        <taxon>Gasterosteales</taxon>
        <taxon>Gasterosteidae</taxon>
        <taxon>Gasterosteus</taxon>
    </lineage>
</organism>
<dbReference type="PROSITE" id="PS51064">
    <property type="entry name" value="IRS_PTB"/>
    <property type="match status" value="1"/>
</dbReference>
<accession>A0AAQ4NX81</accession>
<dbReference type="InterPro" id="IPR002404">
    <property type="entry name" value="IRS_PTB"/>
</dbReference>
<reference evidence="5" key="2">
    <citation type="submission" date="2025-08" db="UniProtKB">
        <authorList>
            <consortium name="Ensembl"/>
        </authorList>
    </citation>
    <scope>IDENTIFICATION</scope>
</reference>
<dbReference type="InterPro" id="IPR050996">
    <property type="entry name" value="Docking_Protein_DOK"/>
</dbReference>
<evidence type="ECO:0000313" key="5">
    <source>
        <dbReference type="Ensembl" id="ENSGACP00000030963.1"/>
    </source>
</evidence>
<proteinExistence type="inferred from homology"/>
<dbReference type="PANTHER" id="PTHR21258:SF46">
    <property type="entry name" value="DOCKING PROTEIN 1"/>
    <property type="match status" value="1"/>
</dbReference>
<name>A0AAQ4NX81_GASAC</name>
<reference evidence="5 6" key="1">
    <citation type="journal article" date="2021" name="G3 (Bethesda)">
        <title>Improved contiguity of the threespine stickleback genome using long-read sequencing.</title>
        <authorList>
            <person name="Nath S."/>
            <person name="Shaw D.E."/>
            <person name="White M.A."/>
        </authorList>
    </citation>
    <scope>NUCLEOTIDE SEQUENCE [LARGE SCALE GENOMIC DNA]</scope>
    <source>
        <strain evidence="5 6">Lake Benthic</strain>
    </source>
</reference>
<feature type="domain" description="IRS-type PTB" evidence="4">
    <location>
        <begin position="171"/>
        <end position="275"/>
    </location>
</feature>
<dbReference type="InterPro" id="IPR011993">
    <property type="entry name" value="PH-like_dom_sf"/>
</dbReference>
<dbReference type="InterPro" id="IPR001849">
    <property type="entry name" value="PH_domain"/>
</dbReference>
<dbReference type="SUPFAM" id="SSF50729">
    <property type="entry name" value="PH domain-like"/>
    <property type="match status" value="1"/>
</dbReference>
<dbReference type="GO" id="GO:0007169">
    <property type="term" value="P:cell surface receptor protein tyrosine kinase signaling pathway"/>
    <property type="evidence" value="ECO:0007669"/>
    <property type="project" value="TreeGrafter"/>
</dbReference>
<dbReference type="Pfam" id="PF02174">
    <property type="entry name" value="IRS"/>
    <property type="match status" value="1"/>
</dbReference>
<comment type="similarity">
    <text evidence="1">Belongs to the DOK family. Type A subfamily.</text>
</comment>
<keyword evidence="6" id="KW-1185">Reference proteome</keyword>
<dbReference type="Ensembl" id="ENSGACT00000034468.1">
    <property type="protein sequence ID" value="ENSGACP00000030963.1"/>
    <property type="gene ID" value="ENSGACG00000037947.1"/>
</dbReference>
<dbReference type="AlphaFoldDB" id="A0AAQ4NX81"/>
<evidence type="ECO:0000256" key="1">
    <source>
        <dbReference type="ARBA" id="ARBA00010955"/>
    </source>
</evidence>
<evidence type="ECO:0000259" key="4">
    <source>
        <dbReference type="PROSITE" id="PS51064"/>
    </source>
</evidence>
<dbReference type="Proteomes" id="UP000007635">
    <property type="component" value="Chromosome IX"/>
</dbReference>
<protein>
    <recommendedName>
        <fullName evidence="4">IRS-type PTB domain-containing protein</fullName>
    </recommendedName>
</protein>
<reference evidence="5" key="3">
    <citation type="submission" date="2025-09" db="UniProtKB">
        <authorList>
            <consortium name="Ensembl"/>
        </authorList>
    </citation>
    <scope>IDENTIFICATION</scope>
</reference>
<evidence type="ECO:0000256" key="2">
    <source>
        <dbReference type="ARBA" id="ARBA00022553"/>
    </source>
</evidence>
<dbReference type="InterPro" id="IPR037751">
    <property type="entry name" value="Dok1/2/3_PTB"/>
</dbReference>
<dbReference type="SMART" id="SM00233">
    <property type="entry name" value="PH"/>
    <property type="match status" value="1"/>
</dbReference>